<feature type="transmembrane region" description="Helical" evidence="1">
    <location>
        <begin position="12"/>
        <end position="34"/>
    </location>
</feature>
<dbReference type="RefSeq" id="WP_258817293.1">
    <property type="nucleotide sequence ID" value="NZ_JANUGW010000009.1"/>
</dbReference>
<evidence type="ECO:0000259" key="2">
    <source>
        <dbReference type="Pfam" id="PF06580"/>
    </source>
</evidence>
<keyword evidence="3" id="KW-0418">Kinase</keyword>
<comment type="caution">
    <text evidence="3">The sequence shown here is derived from an EMBL/GenBank/DDBJ whole genome shotgun (WGS) entry which is preliminary data.</text>
</comment>
<keyword evidence="4" id="KW-1185">Reference proteome</keyword>
<keyword evidence="1" id="KW-0472">Membrane</keyword>
<feature type="transmembrane region" description="Helical" evidence="1">
    <location>
        <begin position="117"/>
        <end position="139"/>
    </location>
</feature>
<dbReference type="PANTHER" id="PTHR34220:SF7">
    <property type="entry name" value="SENSOR HISTIDINE KINASE YPDA"/>
    <property type="match status" value="1"/>
</dbReference>
<sequence length="366" mass="39189">MHGIFANWRATALYLLAWLMLGLLFAAMLAVSGAGWGASVLFAVPLAYLYAYAAGFSAYYVCRAYPLGRRRPLAIAAGVGVTAACVAALWCGMGAAWNSLLAALAPDSYVPVASGPVLAAMFAVGLILYGLAAAVNYLAIESERVRQLETQRLQMKLTAQDAELRMLRAQVDPHFLFNSLNSISALTSLDPAAARAMTVQLAEFFRLTLGLRADHMVTLDRELQLVRHFVAIEQVRFGDRLRFDAAIDPAAGACLLPPLLLQPLIENAVKHGIGQLVEPGQVRIEAVRAGSILRIRVENDVDPDGSAGTARGTGLGLVNVRQRLAAVHGHEASVHWAHRDGRFVVELALPAVTAALPHTATELEGI</sequence>
<feature type="transmembrane region" description="Helical" evidence="1">
    <location>
        <begin position="40"/>
        <end position="61"/>
    </location>
</feature>
<name>A0ABT1ZSS1_9BURK</name>
<dbReference type="Gene3D" id="3.30.565.10">
    <property type="entry name" value="Histidine kinase-like ATPase, C-terminal domain"/>
    <property type="match status" value="1"/>
</dbReference>
<feature type="domain" description="Signal transduction histidine kinase internal region" evidence="2">
    <location>
        <begin position="162"/>
        <end position="241"/>
    </location>
</feature>
<dbReference type="PANTHER" id="PTHR34220">
    <property type="entry name" value="SENSOR HISTIDINE KINASE YPDA"/>
    <property type="match status" value="1"/>
</dbReference>
<dbReference type="InterPro" id="IPR036890">
    <property type="entry name" value="HATPase_C_sf"/>
</dbReference>
<protein>
    <submittedName>
        <fullName evidence="3">Histidine kinase</fullName>
    </submittedName>
</protein>
<keyword evidence="1" id="KW-1133">Transmembrane helix</keyword>
<dbReference type="InterPro" id="IPR010559">
    <property type="entry name" value="Sig_transdc_His_kin_internal"/>
</dbReference>
<dbReference type="Proteomes" id="UP001204151">
    <property type="component" value="Unassembled WGS sequence"/>
</dbReference>
<keyword evidence="3" id="KW-0808">Transferase</keyword>
<gene>
    <name evidence="3" type="ORF">NX784_14035</name>
</gene>
<keyword evidence="1" id="KW-0812">Transmembrane</keyword>
<accession>A0ABT1ZSS1</accession>
<dbReference type="EMBL" id="JANUGW010000009">
    <property type="protein sequence ID" value="MCS0582709.1"/>
    <property type="molecule type" value="Genomic_DNA"/>
</dbReference>
<reference evidence="3 4" key="1">
    <citation type="submission" date="2022-08" db="EMBL/GenBank/DDBJ databases">
        <title>Reclassification of Massilia species as members of the genera Telluria, Duganella, Pseudoduganella, Mokoshia gen. nov. and Zemynaea gen. nov. using orthogonal and non-orthogonal genome-based approaches.</title>
        <authorList>
            <person name="Bowman J.P."/>
        </authorList>
    </citation>
    <scope>NUCLEOTIDE SEQUENCE [LARGE SCALE GENOMIC DNA]</scope>
    <source>
        <strain evidence="3 4">JCM 31316</strain>
    </source>
</reference>
<dbReference type="Pfam" id="PF06580">
    <property type="entry name" value="His_kinase"/>
    <property type="match status" value="1"/>
</dbReference>
<dbReference type="GO" id="GO:0016301">
    <property type="term" value="F:kinase activity"/>
    <property type="evidence" value="ECO:0007669"/>
    <property type="project" value="UniProtKB-KW"/>
</dbReference>
<evidence type="ECO:0000313" key="3">
    <source>
        <dbReference type="EMBL" id="MCS0582709.1"/>
    </source>
</evidence>
<evidence type="ECO:0000313" key="4">
    <source>
        <dbReference type="Proteomes" id="UP001204151"/>
    </source>
</evidence>
<feature type="transmembrane region" description="Helical" evidence="1">
    <location>
        <begin position="73"/>
        <end position="97"/>
    </location>
</feature>
<dbReference type="SUPFAM" id="SSF55874">
    <property type="entry name" value="ATPase domain of HSP90 chaperone/DNA topoisomerase II/histidine kinase"/>
    <property type="match status" value="1"/>
</dbReference>
<organism evidence="3 4">
    <name type="scientific">Massilia pinisoli</name>
    <dbReference type="NCBI Taxonomy" id="1772194"/>
    <lineage>
        <taxon>Bacteria</taxon>
        <taxon>Pseudomonadati</taxon>
        <taxon>Pseudomonadota</taxon>
        <taxon>Betaproteobacteria</taxon>
        <taxon>Burkholderiales</taxon>
        <taxon>Oxalobacteraceae</taxon>
        <taxon>Telluria group</taxon>
        <taxon>Massilia</taxon>
    </lineage>
</organism>
<proteinExistence type="predicted"/>
<dbReference type="InterPro" id="IPR050640">
    <property type="entry name" value="Bact_2-comp_sensor_kinase"/>
</dbReference>
<evidence type="ECO:0000256" key="1">
    <source>
        <dbReference type="SAM" id="Phobius"/>
    </source>
</evidence>